<gene>
    <name evidence="1" type="ORF">HDF15_000232</name>
</gene>
<proteinExistence type="predicted"/>
<dbReference type="Proteomes" id="UP000584867">
    <property type="component" value="Unassembled WGS sequence"/>
</dbReference>
<organism evidence="1 2">
    <name type="scientific">Granulicella mallensis</name>
    <dbReference type="NCBI Taxonomy" id="940614"/>
    <lineage>
        <taxon>Bacteria</taxon>
        <taxon>Pseudomonadati</taxon>
        <taxon>Acidobacteriota</taxon>
        <taxon>Terriglobia</taxon>
        <taxon>Terriglobales</taxon>
        <taxon>Acidobacteriaceae</taxon>
        <taxon>Granulicella</taxon>
    </lineage>
</organism>
<dbReference type="EMBL" id="JACHIO010000001">
    <property type="protein sequence ID" value="MBB5061907.1"/>
    <property type="molecule type" value="Genomic_DNA"/>
</dbReference>
<sequence length="60" mass="6558">MSSVEDSQRMMAQVEKIIRSSVFFGAETSSKLLLFLANRALNTPESSGSSLKEYEIATGN</sequence>
<dbReference type="AlphaFoldDB" id="A0A7W8E7M9"/>
<protein>
    <submittedName>
        <fullName evidence="1">Uncharacterized protein</fullName>
    </submittedName>
</protein>
<name>A0A7W8E7M9_9BACT</name>
<accession>A0A7W8E7M9</accession>
<dbReference type="RefSeq" id="WP_221314221.1">
    <property type="nucleotide sequence ID" value="NZ_JACHIO010000001.1"/>
</dbReference>
<reference evidence="1 2" key="1">
    <citation type="submission" date="2020-08" db="EMBL/GenBank/DDBJ databases">
        <title>Genomic Encyclopedia of Type Strains, Phase IV (KMG-V): Genome sequencing to study the core and pangenomes of soil and plant-associated prokaryotes.</title>
        <authorList>
            <person name="Whitman W."/>
        </authorList>
    </citation>
    <scope>NUCLEOTIDE SEQUENCE [LARGE SCALE GENOMIC DNA]</scope>
    <source>
        <strain evidence="1 2">X5P3</strain>
    </source>
</reference>
<evidence type="ECO:0000313" key="2">
    <source>
        <dbReference type="Proteomes" id="UP000584867"/>
    </source>
</evidence>
<evidence type="ECO:0000313" key="1">
    <source>
        <dbReference type="EMBL" id="MBB5061907.1"/>
    </source>
</evidence>
<comment type="caution">
    <text evidence="1">The sequence shown here is derived from an EMBL/GenBank/DDBJ whole genome shotgun (WGS) entry which is preliminary data.</text>
</comment>